<evidence type="ECO:0000313" key="2">
    <source>
        <dbReference type="EMBL" id="AXH59449.1"/>
    </source>
</evidence>
<accession>A0AAD0M445</accession>
<protein>
    <submittedName>
        <fullName evidence="2">Uncharacterized protein</fullName>
    </submittedName>
</protein>
<dbReference type="AlphaFoldDB" id="A0AAD0M445"/>
<evidence type="ECO:0000313" key="3">
    <source>
        <dbReference type="Proteomes" id="UP000006426"/>
    </source>
</evidence>
<feature type="signal peptide" evidence="1">
    <location>
        <begin position="1"/>
        <end position="24"/>
    </location>
</feature>
<keyword evidence="1" id="KW-0732">Signal</keyword>
<feature type="chain" id="PRO_5042019599" evidence="1">
    <location>
        <begin position="25"/>
        <end position="371"/>
    </location>
</feature>
<dbReference type="Proteomes" id="UP000006426">
    <property type="component" value="Plasmid pmppla107"/>
</dbReference>
<gene>
    <name evidence="2" type="ORF">PLA107_029935</name>
</gene>
<keyword evidence="2" id="KW-0614">Plasmid</keyword>
<dbReference type="EMBL" id="CP031226">
    <property type="protein sequence ID" value="AXH59449.1"/>
    <property type="molecule type" value="Genomic_DNA"/>
</dbReference>
<name>A0AAD0M445_PSEAV</name>
<proteinExistence type="predicted"/>
<reference evidence="2 3" key="1">
    <citation type="journal article" date="2011" name="PLoS Pathog.">
        <title>Dynamic evolution of pathogenicity revealed by sequencing and comparative genomics of 19 Pseudomonas syringae isolates.</title>
        <authorList>
            <person name="Baltrus D.A."/>
            <person name="Nishimura M.T."/>
            <person name="Romanchuk A."/>
            <person name="Chang J.H."/>
            <person name="Mukhtar M.S."/>
            <person name="Cherkis K."/>
            <person name="Roach J."/>
            <person name="Grant S.R."/>
            <person name="Jones C.D."/>
            <person name="Dangl J.L."/>
        </authorList>
    </citation>
    <scope>NUCLEOTIDE SEQUENCE [LARGE SCALE GENOMIC DNA]</scope>
    <source>
        <strain evidence="2 3">M301315</strain>
    </source>
</reference>
<organism evidence="2 3">
    <name type="scientific">Pseudomonas amygdali pv. lachrymans str. M301315</name>
    <dbReference type="NCBI Taxonomy" id="629260"/>
    <lineage>
        <taxon>Bacteria</taxon>
        <taxon>Pseudomonadati</taxon>
        <taxon>Pseudomonadota</taxon>
        <taxon>Gammaproteobacteria</taxon>
        <taxon>Pseudomonadales</taxon>
        <taxon>Pseudomonadaceae</taxon>
        <taxon>Pseudomonas</taxon>
        <taxon>Pseudomonas amygdali</taxon>
    </lineage>
</organism>
<sequence>MKLKNMMKLGIGTTALAVSLHASAMLIPVTDYANLADKIYENIQASLAAAVKEVFRDTVFDMTGQAAKDQVDTVNNGAANAIARINKVATDLQNLTQLERSQPSRDACSATVSSKAFTDALCDQGSLQADRDTLINSVSTGLSSLYAKIGSGASSVTGLITNADSTGGSEETLSEKAMKEYVAKQVAAYDTYKAWSDAGKDDVASNPNLLMPMGNYNPQFSEEDLKMAQNYAFITYPPYIRKNTTDPTSTAEIEAELRLKNATNLVGAVITRQAEMRTPPSAGQMSKLSTLELQTALRFTDDGKLSGDTNSWLERTTQDSSYSTHAINRDGAIMKSIKIKQMIDRYESSLIRERLLATYVLNQLNEPQKNL</sequence>
<geneLocation type="plasmid" evidence="3">
    <name>pmppla107</name>
</geneLocation>
<evidence type="ECO:0000256" key="1">
    <source>
        <dbReference type="SAM" id="SignalP"/>
    </source>
</evidence>